<dbReference type="InterPro" id="IPR027417">
    <property type="entry name" value="P-loop_NTPase"/>
</dbReference>
<dbReference type="CDD" id="cd19481">
    <property type="entry name" value="RecA-like_protease"/>
    <property type="match status" value="1"/>
</dbReference>
<sequence>MQNTLNTLFQQWAWDILYPLDGQNQFIGSDGFERSEIARLIGADSWFNEENPYDPAAARRRLKAAYEAWQQQHDFEHIWQTSLPDTLRHNLAQWQAMSHFNETETRLLTFGILLHSQSTLSRLCNLLGDLDDNACCEALAQLLRQPENQITAALSPKAPLANIGLMRLDRNDEYYMKSKIDLLSRRFADLMLNAPTTPTEILKRHILPAPQTQLTLGDFAHLGVLATAAEAYLRQVFAQKLSGCNILIHGVAGTGKTEFSRVLASALGVELYEISWTNEDDSPADRDDRMNALRMAQNILAGQNSMLMFDEVEDLFDRGQHDFSLNKAWLNRFLENNRVPTIWIGNNVELIDPSAVRRFDIVIEMKAPPVARRAELIAGYTRDFMDKSQIRSLAEHEALVPALLKQAHKVTQAAGQDWQPEKRSELFQKLLHNTLKAQGNYHALNKTAKLPDVYSLDYLNTPRDLRQLAQGIIAAGRGTLCLYGAAGTGKSAYAAWLAEQAGKQLIYKRSSDLLSKYVGETEQLIAQAFAEAEENQAILVFDEVDSFLQDRRGANQSWEITQVNEMLTQMEAYQGIFIATTNLMRNLDQAALRRFDFKLEFSPLHPEQAWKLFQAHCAQLGLPCPDELRSEVARIRQLVAGDFAVAAKQARITPFADAQALLASLQLECSLKEGGKGVMGFV</sequence>
<gene>
    <name evidence="5" type="ORF">JDW22_06205</name>
</gene>
<feature type="domain" description="AAA+ ATPase" evidence="4">
    <location>
        <begin position="242"/>
        <end position="369"/>
    </location>
</feature>
<evidence type="ECO:0000256" key="1">
    <source>
        <dbReference type="ARBA" id="ARBA00006914"/>
    </source>
</evidence>
<keyword evidence="6" id="KW-1185">Reference proteome</keyword>
<dbReference type="GO" id="GO:0005524">
    <property type="term" value="F:ATP binding"/>
    <property type="evidence" value="ECO:0007669"/>
    <property type="project" value="UniProtKB-KW"/>
</dbReference>
<evidence type="ECO:0000256" key="3">
    <source>
        <dbReference type="ARBA" id="ARBA00022840"/>
    </source>
</evidence>
<dbReference type="EMBL" id="JAEHNZ010000002">
    <property type="protein sequence ID" value="MBK0396179.1"/>
    <property type="molecule type" value="Genomic_DNA"/>
</dbReference>
<dbReference type="InterPro" id="IPR050221">
    <property type="entry name" value="26S_Proteasome_ATPase"/>
</dbReference>
<evidence type="ECO:0000313" key="6">
    <source>
        <dbReference type="Proteomes" id="UP000614058"/>
    </source>
</evidence>
<dbReference type="Gene3D" id="3.40.50.300">
    <property type="entry name" value="P-loop containing nucleotide triphosphate hydrolases"/>
    <property type="match status" value="2"/>
</dbReference>
<dbReference type="SMART" id="SM00382">
    <property type="entry name" value="AAA"/>
    <property type="match status" value="2"/>
</dbReference>
<comment type="caution">
    <text evidence="5">The sequence shown here is derived from an EMBL/GenBank/DDBJ whole genome shotgun (WGS) entry which is preliminary data.</text>
</comment>
<comment type="similarity">
    <text evidence="1">Belongs to the AAA ATPase family.</text>
</comment>
<dbReference type="PANTHER" id="PTHR23073">
    <property type="entry name" value="26S PROTEASOME REGULATORY SUBUNIT"/>
    <property type="match status" value="1"/>
</dbReference>
<organism evidence="5 6">
    <name type="scientific">Kingella bonacorsii</name>
    <dbReference type="NCBI Taxonomy" id="2796361"/>
    <lineage>
        <taxon>Bacteria</taxon>
        <taxon>Pseudomonadati</taxon>
        <taxon>Pseudomonadota</taxon>
        <taxon>Betaproteobacteria</taxon>
        <taxon>Neisseriales</taxon>
        <taxon>Neisseriaceae</taxon>
        <taxon>Kingella</taxon>
    </lineage>
</organism>
<dbReference type="SUPFAM" id="SSF52540">
    <property type="entry name" value="P-loop containing nucleoside triphosphate hydrolases"/>
    <property type="match status" value="2"/>
</dbReference>
<name>A0ABS1BSM0_9NEIS</name>
<evidence type="ECO:0000259" key="4">
    <source>
        <dbReference type="SMART" id="SM00382"/>
    </source>
</evidence>
<keyword evidence="2" id="KW-0547">Nucleotide-binding</keyword>
<protein>
    <submittedName>
        <fullName evidence="5">ATP-binding protein</fullName>
    </submittedName>
</protein>
<reference evidence="5 6" key="1">
    <citation type="journal article" date="2021" name="Pathogens">
        <title>Isolation and Characterization of Kingella bonacorsii sp. nov., A Novel Kingella Species Detected in a Stable Periodontitis Subject.</title>
        <authorList>
            <person name="Antezack A."/>
            <person name="Boxberger M."/>
            <person name="Rolland C."/>
            <person name="Monnet-Corti V."/>
            <person name="La Scola B."/>
        </authorList>
    </citation>
    <scope>NUCLEOTIDE SEQUENCE [LARGE SCALE GENOMIC DNA]</scope>
    <source>
        <strain evidence="5 6">Marseille-Q4569</strain>
    </source>
</reference>
<feature type="domain" description="AAA+ ATPase" evidence="4">
    <location>
        <begin position="476"/>
        <end position="605"/>
    </location>
</feature>
<keyword evidence="3 5" id="KW-0067">ATP-binding</keyword>
<dbReference type="InterPro" id="IPR003959">
    <property type="entry name" value="ATPase_AAA_core"/>
</dbReference>
<evidence type="ECO:0000313" key="5">
    <source>
        <dbReference type="EMBL" id="MBK0396179.1"/>
    </source>
</evidence>
<dbReference type="Proteomes" id="UP000614058">
    <property type="component" value="Unassembled WGS sequence"/>
</dbReference>
<accession>A0ABS1BSM0</accession>
<dbReference type="RefSeq" id="WP_200522343.1">
    <property type="nucleotide sequence ID" value="NZ_JAEHNZ010000002.1"/>
</dbReference>
<dbReference type="InterPro" id="IPR003593">
    <property type="entry name" value="AAA+_ATPase"/>
</dbReference>
<proteinExistence type="inferred from homology"/>
<dbReference type="Pfam" id="PF00004">
    <property type="entry name" value="AAA"/>
    <property type="match status" value="2"/>
</dbReference>
<evidence type="ECO:0000256" key="2">
    <source>
        <dbReference type="ARBA" id="ARBA00022741"/>
    </source>
</evidence>